<name>A0A9Q7XS63_9BURK</name>
<protein>
    <submittedName>
        <fullName evidence="2">Uncharacterized protein</fullName>
    </submittedName>
</protein>
<organism evidence="2 3">
    <name type="scientific">Cupriavidus taiwanensis</name>
    <dbReference type="NCBI Taxonomy" id="164546"/>
    <lineage>
        <taxon>Bacteria</taxon>
        <taxon>Pseudomonadati</taxon>
        <taxon>Pseudomonadota</taxon>
        <taxon>Betaproteobacteria</taxon>
        <taxon>Burkholderiales</taxon>
        <taxon>Burkholderiaceae</taxon>
        <taxon>Cupriavidus</taxon>
    </lineage>
</organism>
<proteinExistence type="predicted"/>
<dbReference type="EMBL" id="LT984814">
    <property type="protein sequence ID" value="SPD68713.1"/>
    <property type="molecule type" value="Genomic_DNA"/>
</dbReference>
<dbReference type="AlphaFoldDB" id="A0A9Q7XS63"/>
<accession>A0A9Q7XS63</accession>
<sequence length="127" mass="13497">MPQQGQPSRPAWRAATQAAPAALRFPQSIHSVLPFIFAHPKCTVPDILEAVRDRVRLVLTVNSEKSDGIRHPHARAGTGPVLSTIVPKRRHGGGSAARVGSRCLGTTDCQPASERSIPATPGDVAVR</sequence>
<feature type="region of interest" description="Disordered" evidence="1">
    <location>
        <begin position="66"/>
        <end position="127"/>
    </location>
</feature>
<geneLocation type="plasmid" evidence="3">
    <name>cbm2636_mp</name>
</geneLocation>
<keyword evidence="2" id="KW-0614">Plasmid</keyword>
<evidence type="ECO:0000313" key="3">
    <source>
        <dbReference type="Proteomes" id="UP000254259"/>
    </source>
</evidence>
<dbReference type="Proteomes" id="UP000254259">
    <property type="component" value="Plasmid CBM2636_mp"/>
</dbReference>
<evidence type="ECO:0000256" key="1">
    <source>
        <dbReference type="SAM" id="MobiDB-lite"/>
    </source>
</evidence>
<gene>
    <name evidence="2" type="ORF">CBM2636_MP21562</name>
</gene>
<reference evidence="2 3" key="1">
    <citation type="submission" date="2018-01" db="EMBL/GenBank/DDBJ databases">
        <authorList>
            <person name="Clerissi C."/>
        </authorList>
    </citation>
    <scope>NUCLEOTIDE SEQUENCE [LARGE SCALE GENOMIC DNA]</scope>
    <source>
        <strain evidence="2">Cupriavidus taiwanensis SWF 66322</strain>
        <plasmid evidence="3">cbm2636_mp</plasmid>
    </source>
</reference>
<evidence type="ECO:0000313" key="2">
    <source>
        <dbReference type="EMBL" id="SPD68713.1"/>
    </source>
</evidence>